<dbReference type="EMBL" id="RQXX01000002">
    <property type="protein sequence ID" value="RVV98645.1"/>
    <property type="molecule type" value="Genomic_DNA"/>
</dbReference>
<keyword evidence="1" id="KW-0812">Transmembrane</keyword>
<name>A0A438AJ53_9RHOB</name>
<dbReference type="AlphaFoldDB" id="A0A438AJ53"/>
<protein>
    <recommendedName>
        <fullName evidence="2">Putative Flp pilus-assembly TadG-like N-terminal domain-containing protein</fullName>
    </recommendedName>
</protein>
<sequence>MVRRAIVKGSARFVRRDDGSITVLGLFLMMSIIFIGGISVDLMRHEYARLQLQATLDNAVLAATDLDQRLDSEGVVRDYFAKAGLAASLDSVDVQETLNSRTVTAVGTMPVKTVLVRMLGVDRMDAHAVSTAQEKITDIEVSLVLDLSGSMNNHGRLGNLKRAAKQFVTTMLEKQNDDSSIATRVSISLIPYATQVAAGADILGQIDRIHAHDYSYCLNFAQWDFTTTTIDLSRTYDQTSNADVRTGRSSSTPKNRECRDDAAFQMRPFSSDIDALRNQIDSLSANGNTSIDIGVKWGAAMLDPTMRPLITELAAQGKIDSDFKGRPYDYDRNNTLKILVVMTDGENTSQAEVKGQFRDGMSDVWVVRNGNSSKTWKYSINDLVFWGWSLYDWWLPAKNRGDDRPDGNKNTIEQMSWLEVWETMPVEYHYDQMRNYSGQFTWNYSSARSLYDRLESNEKNSRLRDICDALRERNVIVYSIGLEIKGSNDRLMSSCAYNPNYYFDADGIEIIDVFAQIASSINQLRLIQ</sequence>
<evidence type="ECO:0000313" key="3">
    <source>
        <dbReference type="EMBL" id="RVV98645.1"/>
    </source>
</evidence>
<dbReference type="Pfam" id="PF13400">
    <property type="entry name" value="Tad"/>
    <property type="match status" value="1"/>
</dbReference>
<dbReference type="InterPro" id="IPR028087">
    <property type="entry name" value="Tad_N"/>
</dbReference>
<keyword evidence="4" id="KW-1185">Reference proteome</keyword>
<evidence type="ECO:0000256" key="1">
    <source>
        <dbReference type="SAM" id="Phobius"/>
    </source>
</evidence>
<evidence type="ECO:0000313" key="4">
    <source>
        <dbReference type="Proteomes" id="UP000285908"/>
    </source>
</evidence>
<proteinExistence type="predicted"/>
<accession>A0A438AJ53</accession>
<dbReference type="Gene3D" id="3.40.50.410">
    <property type="entry name" value="von Willebrand factor, type A domain"/>
    <property type="match status" value="1"/>
</dbReference>
<feature type="domain" description="Putative Flp pilus-assembly TadG-like N-terminal" evidence="2">
    <location>
        <begin position="19"/>
        <end position="63"/>
    </location>
</feature>
<dbReference type="Proteomes" id="UP000285908">
    <property type="component" value="Unassembled WGS sequence"/>
</dbReference>
<comment type="caution">
    <text evidence="3">The sequence shown here is derived from an EMBL/GenBank/DDBJ whole genome shotgun (WGS) entry which is preliminary data.</text>
</comment>
<organism evidence="3 4">
    <name type="scientific">Mesobaculum littorinae</name>
    <dbReference type="NCBI Taxonomy" id="2486419"/>
    <lineage>
        <taxon>Bacteria</taxon>
        <taxon>Pseudomonadati</taxon>
        <taxon>Pseudomonadota</taxon>
        <taxon>Alphaproteobacteria</taxon>
        <taxon>Rhodobacterales</taxon>
        <taxon>Roseobacteraceae</taxon>
        <taxon>Mesobaculum</taxon>
    </lineage>
</organism>
<dbReference type="OrthoDB" id="7522752at2"/>
<gene>
    <name evidence="3" type="ORF">EKE94_06955</name>
</gene>
<dbReference type="SUPFAM" id="SSF53300">
    <property type="entry name" value="vWA-like"/>
    <property type="match status" value="1"/>
</dbReference>
<dbReference type="RefSeq" id="WP_127905876.1">
    <property type="nucleotide sequence ID" value="NZ_RQXX01000002.1"/>
</dbReference>
<dbReference type="InterPro" id="IPR036465">
    <property type="entry name" value="vWFA_dom_sf"/>
</dbReference>
<keyword evidence="1" id="KW-1133">Transmembrane helix</keyword>
<feature type="transmembrane region" description="Helical" evidence="1">
    <location>
        <begin position="21"/>
        <end position="40"/>
    </location>
</feature>
<keyword evidence="1" id="KW-0472">Membrane</keyword>
<evidence type="ECO:0000259" key="2">
    <source>
        <dbReference type="Pfam" id="PF13400"/>
    </source>
</evidence>
<reference evidence="3 4" key="1">
    <citation type="submission" date="2018-11" db="EMBL/GenBank/DDBJ databases">
        <title>Mesobaculum littorinae gen. nov., sp. nov., isolated from Littorina scabra that represents a novel genus of the order Rhodobacteraceae.</title>
        <authorList>
            <person name="Li F."/>
        </authorList>
    </citation>
    <scope>NUCLEOTIDE SEQUENCE [LARGE SCALE GENOMIC DNA]</scope>
    <source>
        <strain evidence="3 4">M0103</strain>
    </source>
</reference>